<feature type="transmembrane region" description="Helical" evidence="1">
    <location>
        <begin position="139"/>
        <end position="166"/>
    </location>
</feature>
<dbReference type="EMBL" id="QURL01000005">
    <property type="protein sequence ID" value="RFC63171.1"/>
    <property type="molecule type" value="Genomic_DNA"/>
</dbReference>
<keyword evidence="1" id="KW-0472">Membrane</keyword>
<feature type="transmembrane region" description="Helical" evidence="1">
    <location>
        <begin position="24"/>
        <end position="43"/>
    </location>
</feature>
<accession>A0A371X1R6</accession>
<feature type="transmembrane region" description="Helical" evidence="1">
    <location>
        <begin position="292"/>
        <end position="313"/>
    </location>
</feature>
<feature type="transmembrane region" description="Helical" evidence="1">
    <location>
        <begin position="408"/>
        <end position="429"/>
    </location>
</feature>
<evidence type="ECO:0000313" key="2">
    <source>
        <dbReference type="EMBL" id="RFC63171.1"/>
    </source>
</evidence>
<comment type="caution">
    <text evidence="2">The sequence shown here is derived from an EMBL/GenBank/DDBJ whole genome shotgun (WGS) entry which is preliminary data.</text>
</comment>
<keyword evidence="3" id="KW-1185">Reference proteome</keyword>
<reference evidence="2 3" key="1">
    <citation type="submission" date="2018-08" db="EMBL/GenBank/DDBJ databases">
        <title>Fulvimarina sp. 85, whole genome shotgun sequence.</title>
        <authorList>
            <person name="Tuo L."/>
        </authorList>
    </citation>
    <scope>NUCLEOTIDE SEQUENCE [LARGE SCALE GENOMIC DNA]</scope>
    <source>
        <strain evidence="2 3">85</strain>
    </source>
</reference>
<feature type="transmembrane region" description="Helical" evidence="1">
    <location>
        <begin position="241"/>
        <end position="261"/>
    </location>
</feature>
<feature type="transmembrane region" description="Helical" evidence="1">
    <location>
        <begin position="55"/>
        <end position="78"/>
    </location>
</feature>
<gene>
    <name evidence="2" type="ORF">DYI37_13440</name>
</gene>
<dbReference type="AlphaFoldDB" id="A0A371X1R6"/>
<organism evidence="2 3">
    <name type="scientific">Fulvimarina endophytica</name>
    <dbReference type="NCBI Taxonomy" id="2293836"/>
    <lineage>
        <taxon>Bacteria</taxon>
        <taxon>Pseudomonadati</taxon>
        <taxon>Pseudomonadota</taxon>
        <taxon>Alphaproteobacteria</taxon>
        <taxon>Hyphomicrobiales</taxon>
        <taxon>Aurantimonadaceae</taxon>
        <taxon>Fulvimarina</taxon>
    </lineage>
</organism>
<feature type="transmembrane region" description="Helical" evidence="1">
    <location>
        <begin position="325"/>
        <end position="350"/>
    </location>
</feature>
<evidence type="ECO:0000313" key="3">
    <source>
        <dbReference type="Proteomes" id="UP000264310"/>
    </source>
</evidence>
<name>A0A371X1R6_9HYPH</name>
<dbReference type="OrthoDB" id="7832851at2"/>
<feature type="transmembrane region" description="Helical" evidence="1">
    <location>
        <begin position="172"/>
        <end position="197"/>
    </location>
</feature>
<evidence type="ECO:0000256" key="1">
    <source>
        <dbReference type="SAM" id="Phobius"/>
    </source>
</evidence>
<keyword evidence="1" id="KW-1133">Transmembrane helix</keyword>
<feature type="transmembrane region" description="Helical" evidence="1">
    <location>
        <begin position="362"/>
        <end position="388"/>
    </location>
</feature>
<dbReference type="Proteomes" id="UP000264310">
    <property type="component" value="Unassembled WGS sequence"/>
</dbReference>
<proteinExistence type="predicted"/>
<keyword evidence="1" id="KW-0812">Transmembrane</keyword>
<feature type="transmembrane region" description="Helical" evidence="1">
    <location>
        <begin position="98"/>
        <end position="118"/>
    </location>
</feature>
<protein>
    <submittedName>
        <fullName evidence="2">Uncharacterized protein</fullName>
    </submittedName>
</protein>
<feature type="transmembrane region" description="Helical" evidence="1">
    <location>
        <begin position="218"/>
        <end position="235"/>
    </location>
</feature>
<sequence>MLAAIGVCAFLVLAFPGATWSRRMFVCIGAGLAVIAIFTRGDWQDLIRAALGQGAFIATFFVALATLRSPAALSPAILRCGEYLASQPPGRRYMALNAGGHLFALILNYGSIQLLGGLTESIAGREPNKELGEIRNRRMLLAVQRGFCASLLWSPLAFAMAITTAIVPGATWSAAALFALGNAVVFSVIGWALDTIVKPKYSGPRPERRDPDGTIRDLKPLILLLTIIFSGVGIIELATGLKVVTVVMVFIPLIALGWLMIEAKESERPGAQVRAEVERMAFVEIPSYRSEIVLLIMAGIIGSLGASLAVPLLQRSGLDLSTLPIWLIIAAPVWLIPLFGQIGMNPILSVSLFAPILPNPEVIGVSPVAVVCAITAGWSLAGITSPFTATTMLVGRLGHTTAFRVGAFWNRAFFLVAASALTVTALLIAEIAPA</sequence>